<evidence type="ECO:0000259" key="2">
    <source>
        <dbReference type="PROSITE" id="PS50835"/>
    </source>
</evidence>
<dbReference type="GO" id="GO:0009897">
    <property type="term" value="C:external side of plasma membrane"/>
    <property type="evidence" value="ECO:0007669"/>
    <property type="project" value="TreeGrafter"/>
</dbReference>
<keyword evidence="1" id="KW-0325">Glycoprotein</keyword>
<organism evidence="3 4">
    <name type="scientific">Bambusicola thoracicus</name>
    <name type="common">Chinese bamboo-partridge</name>
    <name type="synonym">Perdix thoracica</name>
    <dbReference type="NCBI Taxonomy" id="9083"/>
    <lineage>
        <taxon>Eukaryota</taxon>
        <taxon>Metazoa</taxon>
        <taxon>Chordata</taxon>
        <taxon>Craniata</taxon>
        <taxon>Vertebrata</taxon>
        <taxon>Euteleostomi</taxon>
        <taxon>Archelosauria</taxon>
        <taxon>Archosauria</taxon>
        <taxon>Dinosauria</taxon>
        <taxon>Saurischia</taxon>
        <taxon>Theropoda</taxon>
        <taxon>Coelurosauria</taxon>
        <taxon>Aves</taxon>
        <taxon>Neognathae</taxon>
        <taxon>Galloanserae</taxon>
        <taxon>Galliformes</taxon>
        <taxon>Phasianidae</taxon>
        <taxon>Perdicinae</taxon>
        <taxon>Bambusicola</taxon>
    </lineage>
</organism>
<keyword evidence="4" id="KW-1185">Reference proteome</keyword>
<dbReference type="Gene3D" id="2.60.40.10">
    <property type="entry name" value="Immunoglobulins"/>
    <property type="match status" value="2"/>
</dbReference>
<dbReference type="PROSITE" id="PS00290">
    <property type="entry name" value="IG_MHC"/>
    <property type="match status" value="1"/>
</dbReference>
<sequence length="351" mass="39176">PPVPPIAVVFARTAGQAQLLLVCRVTSFYPRPIAVTWLRDGREVPPSPALSTGTVLPNADLTYQLRSTLLVSPQDGHSYACRVRHCSLGDRSLLVPWASCPPPEETQFIQLFYTLLLGNVSSTELTGMALLADVPIVVLDPHTWNLNICRPWVQEVTAETEVKKILSFSMVGIRNTIRFMHEMTAKAGLDYPRVFQVHTGCKLYTNGTRWSFVNIGEGGRDLVTYKLSRELWVPQRSHQLAKLMSNTLTELRAVSGFLEHIFSSSFPNYILMLHEKGRTDLERRVPPIAVVFARTAGQAQLLLVCRVTSFYPRPIAVTWLRDGREVPPSPALSTGTVLPNADLTYQLRSTL</sequence>
<dbReference type="GO" id="GO:0006955">
    <property type="term" value="P:immune response"/>
    <property type="evidence" value="ECO:0007669"/>
    <property type="project" value="TreeGrafter"/>
</dbReference>
<protein>
    <recommendedName>
        <fullName evidence="2">Ig-like domain-containing protein</fullName>
    </recommendedName>
</protein>
<dbReference type="InterPro" id="IPR050208">
    <property type="entry name" value="MHC_class-I_related"/>
</dbReference>
<dbReference type="GO" id="GO:0048006">
    <property type="term" value="P:antigen processing and presentation, endogenous lipid antigen via MHC class Ib"/>
    <property type="evidence" value="ECO:0007669"/>
    <property type="project" value="TreeGrafter"/>
</dbReference>
<gene>
    <name evidence="3" type="ORF">CIB84_015213</name>
</gene>
<dbReference type="GO" id="GO:0048007">
    <property type="term" value="P:antigen processing and presentation, exogenous lipid antigen via MHC class Ib"/>
    <property type="evidence" value="ECO:0007669"/>
    <property type="project" value="TreeGrafter"/>
</dbReference>
<comment type="caution">
    <text evidence="3">The sequence shown here is derived from an EMBL/GenBank/DDBJ whole genome shotgun (WGS) entry which is preliminary data.</text>
</comment>
<dbReference type="Proteomes" id="UP000237246">
    <property type="component" value="Unassembled WGS sequence"/>
</dbReference>
<dbReference type="Pfam" id="PF07654">
    <property type="entry name" value="C1-set"/>
    <property type="match status" value="2"/>
</dbReference>
<dbReference type="InterPro" id="IPR011161">
    <property type="entry name" value="MHC_I-like_Ag-recog"/>
</dbReference>
<name>A0A2P4SAB2_BAMTH</name>
<feature type="domain" description="Ig-like" evidence="2">
    <location>
        <begin position="286"/>
        <end position="351"/>
    </location>
</feature>
<evidence type="ECO:0000313" key="3">
    <source>
        <dbReference type="EMBL" id="POI21039.1"/>
    </source>
</evidence>
<dbReference type="GO" id="GO:0030884">
    <property type="term" value="F:exogenous lipid antigen binding"/>
    <property type="evidence" value="ECO:0007669"/>
    <property type="project" value="TreeGrafter"/>
</dbReference>
<dbReference type="InterPro" id="IPR036179">
    <property type="entry name" value="Ig-like_dom_sf"/>
</dbReference>
<proteinExistence type="predicted"/>
<dbReference type="GO" id="GO:0001916">
    <property type="term" value="P:positive regulation of T cell mediated cytotoxicity"/>
    <property type="evidence" value="ECO:0007669"/>
    <property type="project" value="TreeGrafter"/>
</dbReference>
<dbReference type="GO" id="GO:0005615">
    <property type="term" value="C:extracellular space"/>
    <property type="evidence" value="ECO:0007669"/>
    <property type="project" value="TreeGrafter"/>
</dbReference>
<dbReference type="EMBL" id="PPHD01074322">
    <property type="protein sequence ID" value="POI21039.1"/>
    <property type="molecule type" value="Genomic_DNA"/>
</dbReference>
<dbReference type="InterPro" id="IPR003006">
    <property type="entry name" value="Ig/MHC_CS"/>
</dbReference>
<dbReference type="SUPFAM" id="SSF54452">
    <property type="entry name" value="MHC antigen-recognition domain"/>
    <property type="match status" value="1"/>
</dbReference>
<dbReference type="SMART" id="SM00407">
    <property type="entry name" value="IGc1"/>
    <property type="match status" value="2"/>
</dbReference>
<accession>A0A2P4SAB2</accession>
<dbReference type="InterPro" id="IPR011162">
    <property type="entry name" value="MHC_I/II-like_Ag-recog"/>
</dbReference>
<dbReference type="PROSITE" id="PS50835">
    <property type="entry name" value="IG_LIKE"/>
    <property type="match status" value="2"/>
</dbReference>
<dbReference type="InterPro" id="IPR037055">
    <property type="entry name" value="MHC_I-like_Ag-recog_sf"/>
</dbReference>
<feature type="non-terminal residue" evidence="3">
    <location>
        <position position="1"/>
    </location>
</feature>
<dbReference type="Gene3D" id="3.30.500.10">
    <property type="entry name" value="MHC class I-like antigen recognition-like"/>
    <property type="match status" value="1"/>
</dbReference>
<dbReference type="InterPro" id="IPR013783">
    <property type="entry name" value="Ig-like_fold"/>
</dbReference>
<feature type="non-terminal residue" evidence="3">
    <location>
        <position position="351"/>
    </location>
</feature>
<dbReference type="InterPro" id="IPR003597">
    <property type="entry name" value="Ig_C1-set"/>
</dbReference>
<dbReference type="PANTHER" id="PTHR16675">
    <property type="entry name" value="MHC CLASS I-RELATED"/>
    <property type="match status" value="1"/>
</dbReference>
<dbReference type="FunFam" id="2.60.40.10:FF:003026">
    <property type="entry name" value="T-cell surface glycoprotein CD1A1 antigen"/>
    <property type="match status" value="1"/>
</dbReference>
<dbReference type="InterPro" id="IPR007110">
    <property type="entry name" value="Ig-like_dom"/>
</dbReference>
<dbReference type="SUPFAM" id="SSF48726">
    <property type="entry name" value="Immunoglobulin"/>
    <property type="match status" value="2"/>
</dbReference>
<dbReference type="Pfam" id="PF16497">
    <property type="entry name" value="MHC_I_3"/>
    <property type="match status" value="1"/>
</dbReference>
<dbReference type="GO" id="GO:0071723">
    <property type="term" value="F:lipopeptide binding"/>
    <property type="evidence" value="ECO:0007669"/>
    <property type="project" value="TreeGrafter"/>
</dbReference>
<reference evidence="3 4" key="1">
    <citation type="submission" date="2018-01" db="EMBL/GenBank/DDBJ databases">
        <title>Comparison of the Chinese Bamboo Partridge and Red Junglefowl genome sequences highlights the importance of demography in genome evolution.</title>
        <authorList>
            <person name="Tiley G.P."/>
            <person name="Kimball R.T."/>
            <person name="Braun E.L."/>
            <person name="Burleigh J.G."/>
        </authorList>
    </citation>
    <scope>NUCLEOTIDE SEQUENCE [LARGE SCALE GENOMIC DNA]</scope>
    <source>
        <strain evidence="3">RTK389</strain>
        <tissue evidence="3">Blood</tissue>
    </source>
</reference>
<dbReference type="PANTHER" id="PTHR16675:SF160">
    <property type="entry name" value="T-CELL SURFACE GLYCOPROTEIN CD1A"/>
    <property type="match status" value="1"/>
</dbReference>
<evidence type="ECO:0000313" key="4">
    <source>
        <dbReference type="Proteomes" id="UP000237246"/>
    </source>
</evidence>
<evidence type="ECO:0000256" key="1">
    <source>
        <dbReference type="ARBA" id="ARBA00023180"/>
    </source>
</evidence>
<dbReference type="OrthoDB" id="8890485at2759"/>
<feature type="domain" description="Ig-like" evidence="2">
    <location>
        <begin position="4"/>
        <end position="85"/>
    </location>
</feature>
<dbReference type="AlphaFoldDB" id="A0A2P4SAB2"/>
<dbReference type="GO" id="GO:0030883">
    <property type="term" value="F:endogenous lipid antigen binding"/>
    <property type="evidence" value="ECO:0007669"/>
    <property type="project" value="TreeGrafter"/>
</dbReference>